<comment type="caution">
    <text evidence="2">The sequence shown here is derived from an EMBL/GenBank/DDBJ whole genome shotgun (WGS) entry which is preliminary data.</text>
</comment>
<feature type="transmembrane region" description="Helical" evidence="1">
    <location>
        <begin position="155"/>
        <end position="177"/>
    </location>
</feature>
<proteinExistence type="predicted"/>
<name>A0A058ZHA5_9RHOB</name>
<feature type="transmembrane region" description="Helical" evidence="1">
    <location>
        <begin position="401"/>
        <end position="420"/>
    </location>
</feature>
<feature type="transmembrane region" description="Helical" evidence="1">
    <location>
        <begin position="252"/>
        <end position="271"/>
    </location>
</feature>
<accession>A0A058ZHA5</accession>
<evidence type="ECO:0000313" key="3">
    <source>
        <dbReference type="Proteomes" id="UP000024836"/>
    </source>
</evidence>
<evidence type="ECO:0000313" key="2">
    <source>
        <dbReference type="EMBL" id="KCV81014.1"/>
    </source>
</evidence>
<dbReference type="Proteomes" id="UP000024836">
    <property type="component" value="Unassembled WGS sequence"/>
</dbReference>
<feature type="transmembrane region" description="Helical" evidence="1">
    <location>
        <begin position="332"/>
        <end position="352"/>
    </location>
</feature>
<dbReference type="EMBL" id="AQQY01000012">
    <property type="protein sequence ID" value="KCV81014.1"/>
    <property type="molecule type" value="Genomic_DNA"/>
</dbReference>
<sequence length="463" mass="50512">MKRMRNSLIISGLAVLSSADLALAHATEGGIVLLLPTGHYILGGLISVILTVVLVSLMPDTWGRKRFQPYRIFPTRTRRSCWGISLGSLAVLAFLITAGWLGAHDPMRNPLSLGVWTLFWVLLVVIQGFIGDLWRVLNPWIGLYTLLRKLGWRRFFTYPSSLGYGGALISFGAFAAVLLVHPAPSEPDILAPLVALYWGVHMLGMIIFGPRWLRRVEGLSVLLRAYALMAVPGRYRGAWSIGLPGWRILQQAIPPASLAIFVVAILALGSFDGLNETFWWMGLVGVNPLEYPGRSAMVGANALGMIGALLLVPVFAVMVWFGAVLARQPRRFSQAFCTQALALMPIALAYHFSHYLPSFLVEIQYAIKTASDPLGRGSDLLGLGQFYVTTGFLNTHATVQAIWLTQAGAVVLGHAVAIVISHVQAVRVFGGQAAAVRAQWPLALFMICYTLFGLWLLASPRAV</sequence>
<keyword evidence="1" id="KW-1133">Transmembrane helix</keyword>
<reference evidence="2 3" key="1">
    <citation type="submission" date="2013-04" db="EMBL/GenBank/DDBJ databases">
        <title>Shimia sp. 22II-S11-Z10 Genome Sequencing.</title>
        <authorList>
            <person name="Lai Q."/>
            <person name="Li G."/>
            <person name="Shao Z."/>
        </authorList>
    </citation>
    <scope>NUCLEOTIDE SEQUENCE [LARGE SCALE GENOMIC DNA]</scope>
    <source>
        <strain evidence="3">22II-S11-Z10</strain>
    </source>
</reference>
<feature type="transmembrane region" description="Helical" evidence="1">
    <location>
        <begin position="113"/>
        <end position="134"/>
    </location>
</feature>
<dbReference type="STRING" id="1461693.ATO10_14469"/>
<evidence type="ECO:0008006" key="4">
    <source>
        <dbReference type="Google" id="ProtNLM"/>
    </source>
</evidence>
<feature type="transmembrane region" description="Helical" evidence="1">
    <location>
        <begin position="440"/>
        <end position="458"/>
    </location>
</feature>
<feature type="transmembrane region" description="Helical" evidence="1">
    <location>
        <begin position="302"/>
        <end position="325"/>
    </location>
</feature>
<feature type="transmembrane region" description="Helical" evidence="1">
    <location>
        <begin position="80"/>
        <end position="101"/>
    </location>
</feature>
<gene>
    <name evidence="2" type="ORF">ATO10_14469</name>
</gene>
<keyword evidence="1" id="KW-0472">Membrane</keyword>
<dbReference type="PATRIC" id="fig|1461693.3.peg.2920"/>
<keyword evidence="3" id="KW-1185">Reference proteome</keyword>
<evidence type="ECO:0000256" key="1">
    <source>
        <dbReference type="SAM" id="Phobius"/>
    </source>
</evidence>
<feature type="transmembrane region" description="Helical" evidence="1">
    <location>
        <begin position="40"/>
        <end position="59"/>
    </location>
</feature>
<keyword evidence="1" id="KW-0812">Transmembrane</keyword>
<dbReference type="AlphaFoldDB" id="A0A058ZHA5"/>
<organism evidence="2 3">
    <name type="scientific">Actibacterium atlanticum</name>
    <dbReference type="NCBI Taxonomy" id="1461693"/>
    <lineage>
        <taxon>Bacteria</taxon>
        <taxon>Pseudomonadati</taxon>
        <taxon>Pseudomonadota</taxon>
        <taxon>Alphaproteobacteria</taxon>
        <taxon>Rhodobacterales</taxon>
        <taxon>Roseobacteraceae</taxon>
        <taxon>Actibacterium</taxon>
    </lineage>
</organism>
<dbReference type="eggNOG" id="ENOG502Z93M">
    <property type="taxonomic scope" value="Bacteria"/>
</dbReference>
<protein>
    <recommendedName>
        <fullName evidence="4">Fenitrothion hydrolase FedB</fullName>
    </recommendedName>
</protein>
<feature type="transmembrane region" description="Helical" evidence="1">
    <location>
        <begin position="189"/>
        <end position="208"/>
    </location>
</feature>